<keyword evidence="4" id="KW-1185">Reference proteome</keyword>
<comment type="caution">
    <text evidence="3">The sequence shown here is derived from an EMBL/GenBank/DDBJ whole genome shotgun (WGS) entry which is preliminary data.</text>
</comment>
<feature type="chain" id="PRO_5005839312" evidence="1">
    <location>
        <begin position="20"/>
        <end position="256"/>
    </location>
</feature>
<feature type="domain" description="Phosphatidic acid phosphatase type 2/haloperoxidase" evidence="2">
    <location>
        <begin position="115"/>
        <end position="215"/>
    </location>
</feature>
<dbReference type="STRING" id="1202724.AM493_16845"/>
<organism evidence="3 4">
    <name type="scientific">Flavobacterium akiainvivens</name>
    <dbReference type="NCBI Taxonomy" id="1202724"/>
    <lineage>
        <taxon>Bacteria</taxon>
        <taxon>Pseudomonadati</taxon>
        <taxon>Bacteroidota</taxon>
        <taxon>Flavobacteriia</taxon>
        <taxon>Flavobacteriales</taxon>
        <taxon>Flavobacteriaceae</taxon>
        <taxon>Flavobacterium</taxon>
    </lineage>
</organism>
<name>A0A0M9VK18_9FLAO</name>
<dbReference type="PANTHER" id="PTHR14969">
    <property type="entry name" value="SPHINGOSINE-1-PHOSPHATE PHOSPHOHYDROLASE"/>
    <property type="match status" value="1"/>
</dbReference>
<dbReference type="Pfam" id="PF01569">
    <property type="entry name" value="PAP2"/>
    <property type="match status" value="1"/>
</dbReference>
<dbReference type="InterPro" id="IPR000326">
    <property type="entry name" value="PAP2/HPO"/>
</dbReference>
<evidence type="ECO:0000259" key="2">
    <source>
        <dbReference type="SMART" id="SM00014"/>
    </source>
</evidence>
<dbReference type="AlphaFoldDB" id="A0A0M9VK18"/>
<proteinExistence type="predicted"/>
<protein>
    <submittedName>
        <fullName evidence="3">PA-phosphatase</fullName>
    </submittedName>
</protein>
<dbReference type="CDD" id="cd03394">
    <property type="entry name" value="PAP2_like_5"/>
    <property type="match status" value="1"/>
</dbReference>
<evidence type="ECO:0000313" key="4">
    <source>
        <dbReference type="Proteomes" id="UP000037755"/>
    </source>
</evidence>
<reference evidence="3 4" key="1">
    <citation type="submission" date="2015-08" db="EMBL/GenBank/DDBJ databases">
        <title>Whole genome sequence of Flavobacterium akiainvivens IK-1T, from decaying Wikstroemia oahuensis, an endemic Hawaiian shrub.</title>
        <authorList>
            <person name="Wan X."/>
            <person name="Hou S."/>
            <person name="Saito J."/>
            <person name="Donachie S."/>
        </authorList>
    </citation>
    <scope>NUCLEOTIDE SEQUENCE [LARGE SCALE GENOMIC DNA]</scope>
    <source>
        <strain evidence="3 4">IK-1</strain>
    </source>
</reference>
<feature type="signal peptide" evidence="1">
    <location>
        <begin position="1"/>
        <end position="19"/>
    </location>
</feature>
<gene>
    <name evidence="3" type="ORF">AM493_16845</name>
</gene>
<dbReference type="InterPro" id="IPR036938">
    <property type="entry name" value="PAP2/HPO_sf"/>
</dbReference>
<evidence type="ECO:0000256" key="1">
    <source>
        <dbReference type="SAM" id="SignalP"/>
    </source>
</evidence>
<dbReference type="SMART" id="SM00014">
    <property type="entry name" value="acidPPc"/>
    <property type="match status" value="1"/>
</dbReference>
<dbReference type="SUPFAM" id="SSF48317">
    <property type="entry name" value="Acid phosphatase/Vanadium-dependent haloperoxidase"/>
    <property type="match status" value="1"/>
</dbReference>
<dbReference type="EMBL" id="LIYD01000005">
    <property type="protein sequence ID" value="KOS08392.1"/>
    <property type="molecule type" value="Genomic_DNA"/>
</dbReference>
<accession>A0A0M9VK18</accession>
<dbReference type="PANTHER" id="PTHR14969:SF13">
    <property type="entry name" value="AT30094P"/>
    <property type="match status" value="1"/>
</dbReference>
<keyword evidence="1" id="KW-0732">Signal</keyword>
<dbReference type="Gene3D" id="1.20.144.10">
    <property type="entry name" value="Phosphatidic acid phosphatase type 2/haloperoxidase"/>
    <property type="match status" value="1"/>
</dbReference>
<dbReference type="PATRIC" id="fig|1202724.3.peg.3496"/>
<dbReference type="Proteomes" id="UP000037755">
    <property type="component" value="Unassembled WGS sequence"/>
</dbReference>
<dbReference type="OrthoDB" id="9773582at2"/>
<evidence type="ECO:0000313" key="3">
    <source>
        <dbReference type="EMBL" id="KOS08392.1"/>
    </source>
</evidence>
<sequence>MKKKMCLWLCSLTITAATAQEKIIIAGDTLINNSQATHKNSVYRQLIAPTILMGFGSLALTSDGIKGFNRSVRTVMNGDEGTTIDDYTRYAPVLSVYALNLAGIKGKNNFRDRTVIMLTANLLAVGTTMALKKACAIERPDGSTNNSFPSGHTSIAFAGAEFLWQEYKDVSPWYGVAGYVVAAGTGLCRIYNDRHWLTDVAAGAGIGILSTKVAYWIYPWMQRQLFGEKESKSTTSVMALPFYNGEQGGLSLAIQF</sequence>